<evidence type="ECO:0000256" key="11">
    <source>
        <dbReference type="ARBA" id="ARBA00022679"/>
    </source>
</evidence>
<organism evidence="19">
    <name type="scientific">uncultured Frankineae bacterium</name>
    <dbReference type="NCBI Taxonomy" id="437475"/>
    <lineage>
        <taxon>Bacteria</taxon>
        <taxon>Bacillati</taxon>
        <taxon>Actinomycetota</taxon>
        <taxon>Actinomycetes</taxon>
        <taxon>Frankiales</taxon>
        <taxon>environmental samples</taxon>
    </lineage>
</organism>
<dbReference type="GO" id="GO:0008820">
    <property type="term" value="F:cobinamide phosphate guanylyltransferase activity"/>
    <property type="evidence" value="ECO:0007669"/>
    <property type="project" value="UniProtKB-EC"/>
</dbReference>
<evidence type="ECO:0000256" key="13">
    <source>
        <dbReference type="ARBA" id="ARBA00022777"/>
    </source>
</evidence>
<comment type="pathway">
    <text evidence="5">Cofactor biosynthesis; adenosylcobalamin biosynthesis; adenosylcobalamin from cob(II)yrinate a,c-diamide: step 6/7.</text>
</comment>
<feature type="domain" description="Metallo-beta-lactamase" evidence="18">
    <location>
        <begin position="41"/>
        <end position="238"/>
    </location>
</feature>
<evidence type="ECO:0000256" key="6">
    <source>
        <dbReference type="ARBA" id="ARBA00005159"/>
    </source>
</evidence>
<dbReference type="Pfam" id="PF12706">
    <property type="entry name" value="Lactamase_B_2"/>
    <property type="match status" value="1"/>
</dbReference>
<dbReference type="CDD" id="cd00544">
    <property type="entry name" value="CobU"/>
    <property type="match status" value="1"/>
</dbReference>
<keyword evidence="15" id="KW-0342">GTP-binding</keyword>
<dbReference type="Gene3D" id="3.60.15.10">
    <property type="entry name" value="Ribonuclease Z/Hydroxyacylglutathione hydrolase-like"/>
    <property type="match status" value="1"/>
</dbReference>
<comment type="catalytic activity">
    <reaction evidence="3">
        <text>adenosylcob(III)inamide + GTP = adenosylcob(III)inamide phosphate + GDP + H(+)</text>
        <dbReference type="Rhea" id="RHEA:15765"/>
        <dbReference type="ChEBI" id="CHEBI:2480"/>
        <dbReference type="ChEBI" id="CHEBI:15378"/>
        <dbReference type="ChEBI" id="CHEBI:37565"/>
        <dbReference type="ChEBI" id="CHEBI:58189"/>
        <dbReference type="ChEBI" id="CHEBI:58502"/>
        <dbReference type="EC" id="2.7.1.156"/>
    </reaction>
</comment>
<evidence type="ECO:0000259" key="18">
    <source>
        <dbReference type="SMART" id="SM00849"/>
    </source>
</evidence>
<reference evidence="19" key="1">
    <citation type="submission" date="2020-02" db="EMBL/GenBank/DDBJ databases">
        <authorList>
            <person name="Meier V. D."/>
        </authorList>
    </citation>
    <scope>NUCLEOTIDE SEQUENCE</scope>
    <source>
        <strain evidence="19">AVDCRST_MAG16</strain>
    </source>
</reference>
<dbReference type="Gene3D" id="3.40.50.300">
    <property type="entry name" value="P-loop containing nucleotide triphosphate hydrolases"/>
    <property type="match status" value="1"/>
</dbReference>
<evidence type="ECO:0000256" key="10">
    <source>
        <dbReference type="ARBA" id="ARBA00022573"/>
    </source>
</evidence>
<dbReference type="GO" id="GO:0005524">
    <property type="term" value="F:ATP binding"/>
    <property type="evidence" value="ECO:0007669"/>
    <property type="project" value="UniProtKB-KW"/>
</dbReference>
<dbReference type="SMART" id="SM00849">
    <property type="entry name" value="Lactamase_B"/>
    <property type="match status" value="1"/>
</dbReference>
<sequence length="447" mass="46461">MRLAVAMRIRLLGTGSADGWPNAWCGCASCRAAAQAGVVRGSSSALVDDRLLIELGPDTPRAAVRAGTDLSRVEAVCITHAHPDHSHWPAWMWRGWAAGNRPLTLLAPPAVLEVVGPHLDPTVTPVVAAPGGRHTLAGQDVRVLPATHAGPDAGPAVLYDVTSAQGRSLLWATDTGVLGEQALALVTGRAYDAVLLDLTSAHLPAHHDLASWPEQVAELRRRGAVVDGTAVHAVHLGHDNPPPAELDAVLAGWGATALVDGQVLDLGAPAAAPLPSRRVLVLGGARSGKSAYAERRLAAEPAVTYVATAPPREGDAEWAGRVRAHVRRRPAAWSTVETGDVSQVLRTASAPVLVDDLGLWLVRVVDAADAWEGPREAVDAACDELVDSWRGCRGTAVLVAPEVGSGVVPASASGRLFRDLLGALTGRLAAASDEVVQVVAGLPRSLR</sequence>
<protein>
    <recommendedName>
        <fullName evidence="16">Adenosylcobinamide kinase</fullName>
        <ecNumber evidence="8">2.7.1.156</ecNumber>
        <ecNumber evidence="9">2.7.7.62</ecNumber>
    </recommendedName>
    <alternativeName>
        <fullName evidence="17">Adenosylcobinamide-phosphate guanylyltransferase</fullName>
    </alternativeName>
</protein>
<dbReference type="SUPFAM" id="SSF56281">
    <property type="entry name" value="Metallo-hydrolase/oxidoreductase"/>
    <property type="match status" value="1"/>
</dbReference>
<gene>
    <name evidence="19" type="ORF">AVDCRST_MAG16-1052</name>
</gene>
<dbReference type="EC" id="2.7.7.62" evidence="9"/>
<evidence type="ECO:0000256" key="8">
    <source>
        <dbReference type="ARBA" id="ARBA00012016"/>
    </source>
</evidence>
<evidence type="ECO:0000256" key="2">
    <source>
        <dbReference type="ARBA" id="ARBA00000711"/>
    </source>
</evidence>
<accession>A0A6J4LDL8</accession>
<evidence type="ECO:0000256" key="16">
    <source>
        <dbReference type="ARBA" id="ARBA00029570"/>
    </source>
</evidence>
<dbReference type="EMBL" id="CADCUE010000085">
    <property type="protein sequence ID" value="CAA9326099.1"/>
    <property type="molecule type" value="Genomic_DNA"/>
</dbReference>
<keyword evidence="10" id="KW-0169">Cobalamin biosynthesis</keyword>
<dbReference type="PANTHER" id="PTHR34848">
    <property type="match status" value="1"/>
</dbReference>
<keyword evidence="13 19" id="KW-0418">Kinase</keyword>
<comment type="catalytic activity">
    <reaction evidence="2">
        <text>adenosylcob(III)inamide phosphate + GTP + H(+) = adenosylcob(III)inamide-GDP + diphosphate</text>
        <dbReference type="Rhea" id="RHEA:22712"/>
        <dbReference type="ChEBI" id="CHEBI:15378"/>
        <dbReference type="ChEBI" id="CHEBI:33019"/>
        <dbReference type="ChEBI" id="CHEBI:37565"/>
        <dbReference type="ChEBI" id="CHEBI:58502"/>
        <dbReference type="ChEBI" id="CHEBI:60487"/>
        <dbReference type="EC" id="2.7.7.62"/>
    </reaction>
</comment>
<evidence type="ECO:0000256" key="7">
    <source>
        <dbReference type="ARBA" id="ARBA00007490"/>
    </source>
</evidence>
<evidence type="ECO:0000256" key="14">
    <source>
        <dbReference type="ARBA" id="ARBA00022840"/>
    </source>
</evidence>
<evidence type="ECO:0000256" key="12">
    <source>
        <dbReference type="ARBA" id="ARBA00022741"/>
    </source>
</evidence>
<dbReference type="GO" id="GO:0009236">
    <property type="term" value="P:cobalamin biosynthetic process"/>
    <property type="evidence" value="ECO:0007669"/>
    <property type="project" value="UniProtKB-UniPathway"/>
</dbReference>
<dbReference type="GO" id="GO:0043752">
    <property type="term" value="F:adenosylcobinamide kinase activity"/>
    <property type="evidence" value="ECO:0007669"/>
    <property type="project" value="UniProtKB-EC"/>
</dbReference>
<proteinExistence type="inferred from homology"/>
<dbReference type="UniPathway" id="UPA00148">
    <property type="reaction ID" value="UER00236"/>
</dbReference>
<keyword evidence="11 19" id="KW-0808">Transferase</keyword>
<comment type="similarity">
    <text evidence="7">Belongs to the CobU/CobP family.</text>
</comment>
<keyword evidence="19" id="KW-0548">Nucleotidyltransferase</keyword>
<evidence type="ECO:0000256" key="4">
    <source>
        <dbReference type="ARBA" id="ARBA00003889"/>
    </source>
</evidence>
<dbReference type="SUPFAM" id="SSF52540">
    <property type="entry name" value="P-loop containing nucleoside triphosphate hydrolases"/>
    <property type="match status" value="1"/>
</dbReference>
<dbReference type="PANTHER" id="PTHR34848:SF1">
    <property type="entry name" value="BIFUNCTIONAL ADENOSYLCOBALAMIN BIOSYNTHESIS PROTEIN COBU"/>
    <property type="match status" value="1"/>
</dbReference>
<evidence type="ECO:0000256" key="17">
    <source>
        <dbReference type="ARBA" id="ARBA00030571"/>
    </source>
</evidence>
<dbReference type="InterPro" id="IPR003203">
    <property type="entry name" value="CobU/CobP"/>
</dbReference>
<evidence type="ECO:0000313" key="19">
    <source>
        <dbReference type="EMBL" id="CAA9326099.1"/>
    </source>
</evidence>
<name>A0A6J4LDL8_9ACTN</name>
<evidence type="ECO:0000256" key="15">
    <source>
        <dbReference type="ARBA" id="ARBA00023134"/>
    </source>
</evidence>
<evidence type="ECO:0000256" key="9">
    <source>
        <dbReference type="ARBA" id="ARBA00012523"/>
    </source>
</evidence>
<evidence type="ECO:0000256" key="1">
    <source>
        <dbReference type="ARBA" id="ARBA00000312"/>
    </source>
</evidence>
<keyword evidence="14" id="KW-0067">ATP-binding</keyword>
<comment type="catalytic activity">
    <reaction evidence="1">
        <text>adenosylcob(III)inamide + ATP = adenosylcob(III)inamide phosphate + ADP + H(+)</text>
        <dbReference type="Rhea" id="RHEA:15769"/>
        <dbReference type="ChEBI" id="CHEBI:2480"/>
        <dbReference type="ChEBI" id="CHEBI:15378"/>
        <dbReference type="ChEBI" id="CHEBI:30616"/>
        <dbReference type="ChEBI" id="CHEBI:58502"/>
        <dbReference type="ChEBI" id="CHEBI:456216"/>
        <dbReference type="EC" id="2.7.1.156"/>
    </reaction>
</comment>
<dbReference type="InterPro" id="IPR001279">
    <property type="entry name" value="Metallo-B-lactamas"/>
</dbReference>
<dbReference type="EC" id="2.7.1.156" evidence="8"/>
<keyword evidence="12" id="KW-0547">Nucleotide-binding</keyword>
<dbReference type="GO" id="GO:0005525">
    <property type="term" value="F:GTP binding"/>
    <property type="evidence" value="ECO:0007669"/>
    <property type="project" value="UniProtKB-KW"/>
</dbReference>
<comment type="pathway">
    <text evidence="6">Cofactor biosynthesis; adenosylcobalamin biosynthesis; adenosylcobalamin from cob(II)yrinate a,c-diamide: step 5/7.</text>
</comment>
<dbReference type="InterPro" id="IPR036866">
    <property type="entry name" value="RibonucZ/Hydroxyglut_hydro"/>
</dbReference>
<comment type="function">
    <text evidence="4">Catalyzes ATP-dependent phosphorylation of adenosylcobinamide and addition of GMP to adenosylcobinamide phosphate.</text>
</comment>
<evidence type="ECO:0000256" key="5">
    <source>
        <dbReference type="ARBA" id="ARBA00004692"/>
    </source>
</evidence>
<dbReference type="InterPro" id="IPR027417">
    <property type="entry name" value="P-loop_NTPase"/>
</dbReference>
<evidence type="ECO:0000256" key="3">
    <source>
        <dbReference type="ARBA" id="ARBA00001522"/>
    </source>
</evidence>
<dbReference type="AlphaFoldDB" id="A0A6J4LDL8"/>
<dbReference type="Pfam" id="PF02283">
    <property type="entry name" value="CobU"/>
    <property type="match status" value="1"/>
</dbReference>